<feature type="domain" description="Cupin type-2" evidence="1">
    <location>
        <begin position="39"/>
        <end position="102"/>
    </location>
</feature>
<protein>
    <submittedName>
        <fullName evidence="2">Cupin domain-containing protein</fullName>
    </submittedName>
</protein>
<dbReference type="EMBL" id="JAEKPD010000005">
    <property type="protein sequence ID" value="MBJ3762195.1"/>
    <property type="molecule type" value="Genomic_DNA"/>
</dbReference>
<dbReference type="Gene3D" id="2.60.120.10">
    <property type="entry name" value="Jelly Rolls"/>
    <property type="match status" value="1"/>
</dbReference>
<sequence>MAKKFSRNDWASDPDLWKGHISGQDLGTDVTVLFFSSDEVGAGPGLHRHPYDEVFIVRRGRALFTLADDTIEAVAGDVLLAQAGVAHAFRNLGPDRLETTDIHLSADWIQEDLED</sequence>
<accession>A0A934MC69</accession>
<reference evidence="2" key="1">
    <citation type="submission" date="2020-12" db="EMBL/GenBank/DDBJ databases">
        <title>Bacterial taxonomy.</title>
        <authorList>
            <person name="Pan X."/>
        </authorList>
    </citation>
    <scope>NUCLEOTIDE SEQUENCE</scope>
    <source>
        <strain evidence="2">KCTC 52957</strain>
    </source>
</reference>
<dbReference type="AlphaFoldDB" id="A0A934MC69"/>
<comment type="caution">
    <text evidence="2">The sequence shown here is derived from an EMBL/GenBank/DDBJ whole genome shotgun (WGS) entry which is preliminary data.</text>
</comment>
<dbReference type="Pfam" id="PF07883">
    <property type="entry name" value="Cupin_2"/>
    <property type="match status" value="1"/>
</dbReference>
<organism evidence="2 3">
    <name type="scientific">Palleronia pontilimi</name>
    <dbReference type="NCBI Taxonomy" id="1964209"/>
    <lineage>
        <taxon>Bacteria</taxon>
        <taxon>Pseudomonadati</taxon>
        <taxon>Pseudomonadota</taxon>
        <taxon>Alphaproteobacteria</taxon>
        <taxon>Rhodobacterales</taxon>
        <taxon>Roseobacteraceae</taxon>
        <taxon>Palleronia</taxon>
    </lineage>
</organism>
<evidence type="ECO:0000313" key="2">
    <source>
        <dbReference type="EMBL" id="MBJ3762195.1"/>
    </source>
</evidence>
<keyword evidence="3" id="KW-1185">Reference proteome</keyword>
<dbReference type="RefSeq" id="WP_198915370.1">
    <property type="nucleotide sequence ID" value="NZ_JAEKPD010000005.1"/>
</dbReference>
<dbReference type="InterPro" id="IPR011051">
    <property type="entry name" value="RmlC_Cupin_sf"/>
</dbReference>
<name>A0A934MC69_9RHOB</name>
<evidence type="ECO:0000313" key="3">
    <source>
        <dbReference type="Proteomes" id="UP000642488"/>
    </source>
</evidence>
<evidence type="ECO:0000259" key="1">
    <source>
        <dbReference type="Pfam" id="PF07883"/>
    </source>
</evidence>
<dbReference type="InterPro" id="IPR013096">
    <property type="entry name" value="Cupin_2"/>
</dbReference>
<dbReference type="Proteomes" id="UP000642488">
    <property type="component" value="Unassembled WGS sequence"/>
</dbReference>
<dbReference type="InterPro" id="IPR014710">
    <property type="entry name" value="RmlC-like_jellyroll"/>
</dbReference>
<dbReference type="SUPFAM" id="SSF51182">
    <property type="entry name" value="RmlC-like cupins"/>
    <property type="match status" value="1"/>
</dbReference>
<proteinExistence type="predicted"/>
<gene>
    <name evidence="2" type="ORF">ILP92_05490</name>
</gene>